<dbReference type="GO" id="GO:0045881">
    <property type="term" value="P:positive regulation of sporulation resulting in formation of a cellular spore"/>
    <property type="evidence" value="ECO:0007669"/>
    <property type="project" value="TreeGrafter"/>
</dbReference>
<feature type="domain" description="ParB-like N-terminal" evidence="5">
    <location>
        <begin position="34"/>
        <end position="124"/>
    </location>
</feature>
<dbReference type="SUPFAM" id="SSF109709">
    <property type="entry name" value="KorB DNA-binding domain-like"/>
    <property type="match status" value="1"/>
</dbReference>
<comment type="caution">
    <text evidence="6">The sequence shown here is derived from an EMBL/GenBank/DDBJ whole genome shotgun (WGS) entry which is preliminary data.</text>
</comment>
<evidence type="ECO:0000256" key="3">
    <source>
        <dbReference type="ARBA" id="ARBA00023125"/>
    </source>
</evidence>
<gene>
    <name evidence="6" type="ORF">DK847_08860</name>
</gene>
<dbReference type="GO" id="GO:0007059">
    <property type="term" value="P:chromosome segregation"/>
    <property type="evidence" value="ECO:0007669"/>
    <property type="project" value="UniProtKB-KW"/>
</dbReference>
<dbReference type="GO" id="GO:0005694">
    <property type="term" value="C:chromosome"/>
    <property type="evidence" value="ECO:0007669"/>
    <property type="project" value="TreeGrafter"/>
</dbReference>
<accession>A0A2W2APT5</accession>
<evidence type="ECO:0000256" key="2">
    <source>
        <dbReference type="ARBA" id="ARBA00022829"/>
    </source>
</evidence>
<dbReference type="Pfam" id="PF23552">
    <property type="entry name" value="ParB_C"/>
    <property type="match status" value="1"/>
</dbReference>
<dbReference type="InterPro" id="IPR050336">
    <property type="entry name" value="Chromosome_partition/occlusion"/>
</dbReference>
<dbReference type="Gene3D" id="3.90.1530.30">
    <property type="match status" value="1"/>
</dbReference>
<dbReference type="SMART" id="SM00470">
    <property type="entry name" value="ParB"/>
    <property type="match status" value="1"/>
</dbReference>
<dbReference type="Proteomes" id="UP000248795">
    <property type="component" value="Unassembled WGS sequence"/>
</dbReference>
<proteinExistence type="inferred from homology"/>
<dbReference type="InterPro" id="IPR036086">
    <property type="entry name" value="ParB/Sulfiredoxin_sf"/>
</dbReference>
<dbReference type="Gene3D" id="1.10.10.2830">
    <property type="match status" value="1"/>
</dbReference>
<dbReference type="NCBIfam" id="TIGR00180">
    <property type="entry name" value="parB_part"/>
    <property type="match status" value="1"/>
</dbReference>
<organism evidence="6 7">
    <name type="scientific">Aestuariivirga litoralis</name>
    <dbReference type="NCBI Taxonomy" id="2650924"/>
    <lineage>
        <taxon>Bacteria</taxon>
        <taxon>Pseudomonadati</taxon>
        <taxon>Pseudomonadota</taxon>
        <taxon>Alphaproteobacteria</taxon>
        <taxon>Hyphomicrobiales</taxon>
        <taxon>Aestuariivirgaceae</taxon>
        <taxon>Aestuariivirga</taxon>
    </lineage>
</organism>
<protein>
    <submittedName>
        <fullName evidence="6">Chromosome partitioning protein ParB</fullName>
    </submittedName>
</protein>
<dbReference type="InterPro" id="IPR041468">
    <property type="entry name" value="HTH_ParB/Spo0J"/>
</dbReference>
<reference evidence="7" key="1">
    <citation type="submission" date="2018-06" db="EMBL/GenBank/DDBJ databases">
        <title>Aestuariibacter litoralis strain KCTC 52945T.</title>
        <authorList>
            <person name="Li X."/>
            <person name="Salam N."/>
            <person name="Li J.-L."/>
            <person name="Chen Y.-M."/>
            <person name="Yang Z.-W."/>
            <person name="Zhang L.-Y."/>
            <person name="Han M.-X."/>
            <person name="Xiao M."/>
            <person name="Li W.-J."/>
        </authorList>
    </citation>
    <scope>NUCLEOTIDE SEQUENCE [LARGE SCALE GENOMIC DNA]</scope>
    <source>
        <strain evidence="7">KCTC 52945</strain>
    </source>
</reference>
<dbReference type="InterPro" id="IPR004437">
    <property type="entry name" value="ParB/RepB/Spo0J"/>
</dbReference>
<dbReference type="InterPro" id="IPR057240">
    <property type="entry name" value="ParB_dimer_C"/>
</dbReference>
<evidence type="ECO:0000256" key="1">
    <source>
        <dbReference type="ARBA" id="ARBA00006295"/>
    </source>
</evidence>
<dbReference type="FunFam" id="1.10.10.2830:FF:000001">
    <property type="entry name" value="Chromosome partitioning protein ParB"/>
    <property type="match status" value="1"/>
</dbReference>
<keyword evidence="3" id="KW-0238">DNA-binding</keyword>
<dbReference type="InterPro" id="IPR003115">
    <property type="entry name" value="ParB_N"/>
</dbReference>
<dbReference type="EMBL" id="QKVK01000003">
    <property type="protein sequence ID" value="PZF77421.1"/>
    <property type="molecule type" value="Genomic_DNA"/>
</dbReference>
<dbReference type="Pfam" id="PF17762">
    <property type="entry name" value="HTH_ParB"/>
    <property type="match status" value="1"/>
</dbReference>
<comment type="similarity">
    <text evidence="1">Belongs to the ParB family.</text>
</comment>
<evidence type="ECO:0000313" key="7">
    <source>
        <dbReference type="Proteomes" id="UP000248795"/>
    </source>
</evidence>
<dbReference type="PANTHER" id="PTHR33375:SF1">
    <property type="entry name" value="CHROMOSOME-PARTITIONING PROTEIN PARB-RELATED"/>
    <property type="match status" value="1"/>
</dbReference>
<name>A0A2W2APT5_9HYPH</name>
<dbReference type="PANTHER" id="PTHR33375">
    <property type="entry name" value="CHROMOSOME-PARTITIONING PROTEIN PARB-RELATED"/>
    <property type="match status" value="1"/>
</dbReference>
<keyword evidence="7" id="KW-1185">Reference proteome</keyword>
<evidence type="ECO:0000313" key="6">
    <source>
        <dbReference type="EMBL" id="PZF77421.1"/>
    </source>
</evidence>
<comment type="function">
    <text evidence="4">Involved in chromosome partition. Localize to both poles of the predivisional cell following completion of DNA replication. Binds to the DNA origin of replication.</text>
</comment>
<sequence length="285" mass="31311">MGSTPKKRLGRGLAALIGEDTSEEAVVQDVRTLRHMPIDLLKASPNNPRKSFAETDLDDLSKSIREKGLLQPIVVRPIANGEYEIVAGERRWRAAQRAGVHDVPVLIRDLTDGEALEIALIENIQRSDLNPLEEARAYGLLLEQFSYTQQQLADSIGKSRSHIANTLRLMNLPEAVRAEIEQGRLTAGHARALVATDSPAELAAQIIKLGLSVREAENLAREASAPRKPKVKAEKDADTRALEKLVSEAIGLKLEITHKGDGSGTLLITYKTLDQLEDVCRRLQS</sequence>
<dbReference type="GO" id="GO:0003677">
    <property type="term" value="F:DNA binding"/>
    <property type="evidence" value="ECO:0007669"/>
    <property type="project" value="UniProtKB-KW"/>
</dbReference>
<dbReference type="Pfam" id="PF02195">
    <property type="entry name" value="ParB_N"/>
    <property type="match status" value="1"/>
</dbReference>
<dbReference type="AlphaFoldDB" id="A0A2W2APT5"/>
<dbReference type="FunFam" id="3.90.1530.30:FF:000001">
    <property type="entry name" value="Chromosome partitioning protein ParB"/>
    <property type="match status" value="1"/>
</dbReference>
<evidence type="ECO:0000256" key="4">
    <source>
        <dbReference type="ARBA" id="ARBA00025472"/>
    </source>
</evidence>
<dbReference type="SUPFAM" id="SSF110849">
    <property type="entry name" value="ParB/Sulfiredoxin"/>
    <property type="match status" value="1"/>
</dbReference>
<evidence type="ECO:0000259" key="5">
    <source>
        <dbReference type="SMART" id="SM00470"/>
    </source>
</evidence>
<keyword evidence="2" id="KW-0159">Chromosome partition</keyword>
<dbReference type="CDD" id="cd16393">
    <property type="entry name" value="SPO0J_N"/>
    <property type="match status" value="1"/>
</dbReference>